<evidence type="ECO:0000256" key="1">
    <source>
        <dbReference type="ARBA" id="ARBA00022505"/>
    </source>
</evidence>
<proteinExistence type="predicted"/>
<protein>
    <recommendedName>
        <fullName evidence="2">Aldehyde oxidase/xanthine dehydrogenase second molybdopterin binding domain-containing protein</fullName>
    </recommendedName>
</protein>
<comment type="caution">
    <text evidence="3">The sequence shown here is derived from an EMBL/GenBank/DDBJ whole genome shotgun (WGS) entry which is preliminary data.</text>
</comment>
<dbReference type="SUPFAM" id="SSF56003">
    <property type="entry name" value="Molybdenum cofactor-binding domain"/>
    <property type="match status" value="1"/>
</dbReference>
<dbReference type="Proteomes" id="UP000678393">
    <property type="component" value="Unassembled WGS sequence"/>
</dbReference>
<dbReference type="GO" id="GO:0016491">
    <property type="term" value="F:oxidoreductase activity"/>
    <property type="evidence" value="ECO:0007669"/>
    <property type="project" value="InterPro"/>
</dbReference>
<dbReference type="GO" id="GO:0005506">
    <property type="term" value="F:iron ion binding"/>
    <property type="evidence" value="ECO:0007669"/>
    <property type="project" value="InterPro"/>
</dbReference>
<dbReference type="InterPro" id="IPR046867">
    <property type="entry name" value="AldOxase/xan_DH_MoCoBD2"/>
</dbReference>
<keyword evidence="1" id="KW-0500">Molybdenum</keyword>
<dbReference type="AlphaFoldDB" id="A0A8S3ZG07"/>
<dbReference type="PANTHER" id="PTHR11908:SF132">
    <property type="entry name" value="ALDEHYDE OXIDASE 1-RELATED"/>
    <property type="match status" value="1"/>
</dbReference>
<organism evidence="3 4">
    <name type="scientific">Candidula unifasciata</name>
    <dbReference type="NCBI Taxonomy" id="100452"/>
    <lineage>
        <taxon>Eukaryota</taxon>
        <taxon>Metazoa</taxon>
        <taxon>Spiralia</taxon>
        <taxon>Lophotrochozoa</taxon>
        <taxon>Mollusca</taxon>
        <taxon>Gastropoda</taxon>
        <taxon>Heterobranchia</taxon>
        <taxon>Euthyneura</taxon>
        <taxon>Panpulmonata</taxon>
        <taxon>Eupulmonata</taxon>
        <taxon>Stylommatophora</taxon>
        <taxon>Helicina</taxon>
        <taxon>Helicoidea</taxon>
        <taxon>Geomitridae</taxon>
        <taxon>Candidula</taxon>
    </lineage>
</organism>
<dbReference type="InterPro" id="IPR016208">
    <property type="entry name" value="Ald_Oxase/xanthine_DH-like"/>
</dbReference>
<dbReference type="PANTHER" id="PTHR11908">
    <property type="entry name" value="XANTHINE DEHYDROGENASE"/>
    <property type="match status" value="1"/>
</dbReference>
<feature type="non-terminal residue" evidence="3">
    <location>
        <position position="172"/>
    </location>
</feature>
<dbReference type="EMBL" id="CAJHNH020003033">
    <property type="protein sequence ID" value="CAG5128373.1"/>
    <property type="molecule type" value="Genomic_DNA"/>
</dbReference>
<evidence type="ECO:0000259" key="2">
    <source>
        <dbReference type="Pfam" id="PF20256"/>
    </source>
</evidence>
<name>A0A8S3ZG07_9EUPU</name>
<keyword evidence="4" id="KW-1185">Reference proteome</keyword>
<gene>
    <name evidence="3" type="ORF">CUNI_LOCUS13931</name>
</gene>
<sequence length="172" mass="19175">DHILYSQHKPNRRSHCIFSTDTNTTEDQILYSQQHKHNKSLNPTIDIGQIEGAFVMGLGCYLTEDIFFDAKSGHILNDGTWEYKVPTTKDIPIDWRIYLLPDTPNPTGIRSSKAVGEPPISLSVGALLANKLAIQSARRDLFGAEDFMPTVAPYTVEKAQQSVGLSVENLIF</sequence>
<reference evidence="3" key="1">
    <citation type="submission" date="2021-04" db="EMBL/GenBank/DDBJ databases">
        <authorList>
            <consortium name="Molecular Ecology Group"/>
        </authorList>
    </citation>
    <scope>NUCLEOTIDE SEQUENCE</scope>
</reference>
<feature type="domain" description="Aldehyde oxidase/xanthine dehydrogenase second molybdopterin binding" evidence="2">
    <location>
        <begin position="39"/>
        <end position="92"/>
    </location>
</feature>
<dbReference type="OrthoDB" id="8300278at2759"/>
<evidence type="ECO:0000313" key="3">
    <source>
        <dbReference type="EMBL" id="CAG5128373.1"/>
    </source>
</evidence>
<dbReference type="Gene3D" id="3.30.365.10">
    <property type="entry name" value="Aldehyde oxidase/xanthine dehydrogenase, molybdopterin binding domain"/>
    <property type="match status" value="1"/>
</dbReference>
<accession>A0A8S3ZG07</accession>
<evidence type="ECO:0000313" key="4">
    <source>
        <dbReference type="Proteomes" id="UP000678393"/>
    </source>
</evidence>
<dbReference type="Pfam" id="PF20256">
    <property type="entry name" value="MoCoBD_2"/>
    <property type="match status" value="1"/>
</dbReference>
<dbReference type="InterPro" id="IPR037165">
    <property type="entry name" value="AldOxase/xan_DH_Mopterin-bd_sf"/>
</dbReference>